<feature type="domain" description="tRNA (adenine(58)-N(1))-methyltransferase catalytic subunit TRM61 C-terminal" evidence="14">
    <location>
        <begin position="64"/>
        <end position="357"/>
    </location>
</feature>
<feature type="compositionally biased region" description="Basic and acidic residues" evidence="13">
    <location>
        <begin position="288"/>
        <end position="299"/>
    </location>
</feature>
<keyword evidence="5 11" id="KW-0808">Transferase</keyword>
<reference evidence="15 16" key="1">
    <citation type="submission" date="2015-11" db="EMBL/GenBank/DDBJ databases">
        <title>The genome of Debaryomyces fabryi.</title>
        <authorList>
            <person name="Tafer H."/>
            <person name="Lopandic K."/>
        </authorList>
    </citation>
    <scope>NUCLEOTIDE SEQUENCE [LARGE SCALE GENOMIC DNA]</scope>
    <source>
        <strain evidence="15 16">CBS 789</strain>
    </source>
</reference>
<feature type="binding site" evidence="12">
    <location>
        <position position="192"/>
    </location>
    <ligand>
        <name>S-adenosyl-L-methionine</name>
        <dbReference type="ChEBI" id="CHEBI:59789"/>
    </ligand>
</feature>
<dbReference type="OrthoDB" id="1925287at2759"/>
<dbReference type="GO" id="GO:0031515">
    <property type="term" value="C:tRNA (m1A) methyltransferase complex"/>
    <property type="evidence" value="ECO:0007669"/>
    <property type="project" value="UniProtKB-UniRule"/>
</dbReference>
<dbReference type="SUPFAM" id="SSF53335">
    <property type="entry name" value="S-adenosyl-L-methionine-dependent methyltransferases"/>
    <property type="match status" value="1"/>
</dbReference>
<evidence type="ECO:0000256" key="2">
    <source>
        <dbReference type="ARBA" id="ARBA00012796"/>
    </source>
</evidence>
<evidence type="ECO:0000256" key="5">
    <source>
        <dbReference type="ARBA" id="ARBA00022679"/>
    </source>
</evidence>
<gene>
    <name evidence="15" type="ORF">AC631_05075</name>
</gene>
<comment type="subcellular location">
    <subcellularLocation>
        <location evidence="1 11">Nucleus</location>
    </subcellularLocation>
</comment>
<dbReference type="GeneID" id="26842084"/>
<organism evidence="15 16">
    <name type="scientific">Debaryomyces fabryi</name>
    <dbReference type="NCBI Taxonomy" id="58627"/>
    <lineage>
        <taxon>Eukaryota</taxon>
        <taxon>Fungi</taxon>
        <taxon>Dikarya</taxon>
        <taxon>Ascomycota</taxon>
        <taxon>Saccharomycotina</taxon>
        <taxon>Pichiomycetes</taxon>
        <taxon>Debaryomycetaceae</taxon>
        <taxon>Debaryomyces</taxon>
    </lineage>
</organism>
<comment type="subunit">
    <text evidence="10">Heterotetramer; composed of two copies of TRM6 and two copies of TRM61.</text>
</comment>
<keyword evidence="4 11" id="KW-0489">Methyltransferase</keyword>
<dbReference type="Gene3D" id="3.40.50.150">
    <property type="entry name" value="Vaccinia Virus protein VP39"/>
    <property type="match status" value="1"/>
</dbReference>
<keyword evidence="6 11" id="KW-0949">S-adenosyl-L-methionine</keyword>
<feature type="binding site" evidence="12">
    <location>
        <position position="135"/>
    </location>
    <ligand>
        <name>S-adenosyl-L-methionine</name>
        <dbReference type="ChEBI" id="CHEBI:59789"/>
    </ligand>
</feature>
<dbReference type="GO" id="GO:0030488">
    <property type="term" value="P:tRNA methylation"/>
    <property type="evidence" value="ECO:0007669"/>
    <property type="project" value="InterPro"/>
</dbReference>
<dbReference type="PANTHER" id="PTHR12133">
    <property type="entry name" value="TRNA (ADENINE(58)-N(1))-METHYLTRANSFERASE"/>
    <property type="match status" value="1"/>
</dbReference>
<comment type="caution">
    <text evidence="15">The sequence shown here is derived from an EMBL/GenBank/DDBJ whole genome shotgun (WGS) entry which is preliminary data.</text>
</comment>
<evidence type="ECO:0000256" key="1">
    <source>
        <dbReference type="ARBA" id="ARBA00004123"/>
    </source>
</evidence>
<dbReference type="InterPro" id="IPR049470">
    <property type="entry name" value="TRM61_C"/>
</dbReference>
<keyword evidence="7 11" id="KW-0819">tRNA processing</keyword>
<feature type="compositionally biased region" description="Basic and acidic residues" evidence="13">
    <location>
        <begin position="272"/>
        <end position="281"/>
    </location>
</feature>
<dbReference type="AlphaFoldDB" id="A0A0V1PSP3"/>
<dbReference type="Gene3D" id="3.10.330.20">
    <property type="match status" value="1"/>
</dbReference>
<comment type="catalytic activity">
    <reaction evidence="11">
        <text>adenosine(58) in tRNA + S-adenosyl-L-methionine = N(1)-methyladenosine(58) in tRNA + S-adenosyl-L-homocysteine + H(+)</text>
        <dbReference type="Rhea" id="RHEA:43152"/>
        <dbReference type="Rhea" id="RHEA-COMP:10365"/>
        <dbReference type="Rhea" id="RHEA-COMP:10366"/>
        <dbReference type="ChEBI" id="CHEBI:15378"/>
        <dbReference type="ChEBI" id="CHEBI:57856"/>
        <dbReference type="ChEBI" id="CHEBI:59789"/>
        <dbReference type="ChEBI" id="CHEBI:74411"/>
        <dbReference type="ChEBI" id="CHEBI:74491"/>
        <dbReference type="EC" id="2.1.1.220"/>
    </reaction>
</comment>
<evidence type="ECO:0000256" key="3">
    <source>
        <dbReference type="ARBA" id="ARBA00015963"/>
    </source>
</evidence>
<feature type="region of interest" description="Disordered" evidence="13">
    <location>
        <begin position="272"/>
        <end position="315"/>
    </location>
</feature>
<comment type="similarity">
    <text evidence="11">Belongs to the class I-like SAM-binding methyltransferase superfamily. TRM61 family.</text>
</comment>
<sequence length="368" mass="41954">MSFFEYKDIIEEGDLVLAFLGRNNIKPITVTKGSQLNTRYGNFEHDRMIGMKYGEQMPGARGVGFIHLLYPTPELWTVSLPHRTQIVYTTDSSYIIQRLNVTSGSRIIEAGTGSGSFSHSFARTVGLEGRLFTYEFHEPRYIEARKELEDHGLLANTIITHRDVCNDGFEIQNIPEDFQKNGGICGDVVFLDLPSPWTAIPNLKNVISHESRVGICCFSPCIEQVEKTVKALEAEGWTNIEMVEVAGRRWEARKDMVKDVKDVVKRLKDIQTRKHQGIEHRKNSKNHNVGDKRDIKDVETADDSTPEPTKFQNLGKGFNPFGKGLRVREGDEQFQWRNVTKIETEIKSHTSYLTFAYMNPNVRLNNSV</sequence>
<evidence type="ECO:0000256" key="13">
    <source>
        <dbReference type="SAM" id="MobiDB-lite"/>
    </source>
</evidence>
<dbReference type="RefSeq" id="XP_015465273.1">
    <property type="nucleotide sequence ID" value="XM_015613904.1"/>
</dbReference>
<dbReference type="InterPro" id="IPR029063">
    <property type="entry name" value="SAM-dependent_MTases_sf"/>
</dbReference>
<dbReference type="GO" id="GO:0160107">
    <property type="term" value="F:tRNA (adenine(58)-N1)-methyltransferase activity"/>
    <property type="evidence" value="ECO:0007669"/>
    <property type="project" value="UniProtKB-EC"/>
</dbReference>
<evidence type="ECO:0000256" key="4">
    <source>
        <dbReference type="ARBA" id="ARBA00022603"/>
    </source>
</evidence>
<dbReference type="GO" id="GO:0005634">
    <property type="term" value="C:nucleus"/>
    <property type="evidence" value="ECO:0007669"/>
    <property type="project" value="UniProtKB-SubCell"/>
</dbReference>
<keyword evidence="8 11" id="KW-0539">Nucleus</keyword>
<keyword evidence="16" id="KW-1185">Reference proteome</keyword>
<evidence type="ECO:0000313" key="15">
    <source>
        <dbReference type="EMBL" id="KRZ99170.1"/>
    </source>
</evidence>
<evidence type="ECO:0000256" key="11">
    <source>
        <dbReference type="PIRNR" id="PIRNR017269"/>
    </source>
</evidence>
<comment type="function">
    <text evidence="9 11">Catalytic subunit of tRNA (adenine-N(1)-)-methyltransferase, which catalyzes the formation of N(1)-methyladenine at position 58 (m1A58) in initiator methionyl-tRNA.</text>
</comment>
<feature type="binding site" evidence="12">
    <location>
        <position position="163"/>
    </location>
    <ligand>
        <name>S-adenosyl-L-methionine</name>
        <dbReference type="ChEBI" id="CHEBI:59789"/>
    </ligand>
</feature>
<dbReference type="PROSITE" id="PS51620">
    <property type="entry name" value="SAM_TRM61"/>
    <property type="match status" value="1"/>
</dbReference>
<accession>A0A0V1PSP3</accession>
<evidence type="ECO:0000259" key="14">
    <source>
        <dbReference type="Pfam" id="PF08704"/>
    </source>
</evidence>
<dbReference type="EC" id="2.1.1.220" evidence="2 11"/>
<evidence type="ECO:0000256" key="12">
    <source>
        <dbReference type="PIRSR" id="PIRSR017269-1"/>
    </source>
</evidence>
<evidence type="ECO:0000256" key="10">
    <source>
        <dbReference type="ARBA" id="ARBA00063447"/>
    </source>
</evidence>
<dbReference type="FunFam" id="3.10.330.20:FF:000002">
    <property type="entry name" value="tRNA (adenine(58)-N(1))-methyltransferase catalytic subunit TRMT61A"/>
    <property type="match status" value="1"/>
</dbReference>
<proteinExistence type="inferred from homology"/>
<dbReference type="PANTHER" id="PTHR12133:SF2">
    <property type="entry name" value="TRNA (ADENINE(58)-N(1))-METHYLTRANSFERASE CATALYTIC SUBUNIT TRMT61A"/>
    <property type="match status" value="1"/>
</dbReference>
<feature type="binding site" evidence="12">
    <location>
        <position position="151"/>
    </location>
    <ligand>
        <name>S-adenosyl-L-methionine</name>
        <dbReference type="ChEBI" id="CHEBI:59789"/>
    </ligand>
</feature>
<name>A0A0V1PSP3_9ASCO</name>
<dbReference type="Proteomes" id="UP000054251">
    <property type="component" value="Unassembled WGS sequence"/>
</dbReference>
<evidence type="ECO:0000256" key="7">
    <source>
        <dbReference type="ARBA" id="ARBA00022694"/>
    </source>
</evidence>
<protein>
    <recommendedName>
        <fullName evidence="3 11">tRNA (adenine(58)-N(1))-methyltransferase catalytic subunit TRM61</fullName>
        <ecNumber evidence="2 11">2.1.1.220</ecNumber>
    </recommendedName>
</protein>
<evidence type="ECO:0000256" key="6">
    <source>
        <dbReference type="ARBA" id="ARBA00022691"/>
    </source>
</evidence>
<dbReference type="InterPro" id="IPR014816">
    <property type="entry name" value="tRNA_MeTrfase_Gcd14"/>
</dbReference>
<dbReference type="Pfam" id="PF08704">
    <property type="entry name" value="GCD14"/>
    <property type="match status" value="1"/>
</dbReference>
<dbReference type="PIRSF" id="PIRSF017269">
    <property type="entry name" value="GCD14"/>
    <property type="match status" value="1"/>
</dbReference>
<evidence type="ECO:0000256" key="8">
    <source>
        <dbReference type="ARBA" id="ARBA00023242"/>
    </source>
</evidence>
<evidence type="ECO:0000313" key="16">
    <source>
        <dbReference type="Proteomes" id="UP000054251"/>
    </source>
</evidence>
<evidence type="ECO:0000256" key="9">
    <source>
        <dbReference type="ARBA" id="ARBA00054081"/>
    </source>
</evidence>
<dbReference type="EMBL" id="LMYN01000167">
    <property type="protein sequence ID" value="KRZ99170.1"/>
    <property type="molecule type" value="Genomic_DNA"/>
</dbReference>